<comment type="caution">
    <text evidence="1">The sequence shown here is derived from an EMBL/GenBank/DDBJ whole genome shotgun (WGS) entry which is preliminary data.</text>
</comment>
<accession>A0AAV7W8J5</accession>
<gene>
    <name evidence="1" type="ORF">NDU88_005056</name>
</gene>
<name>A0AAV7W8J5_PLEWA</name>
<dbReference type="AlphaFoldDB" id="A0AAV7W8J5"/>
<keyword evidence="2" id="KW-1185">Reference proteome</keyword>
<evidence type="ECO:0000313" key="2">
    <source>
        <dbReference type="Proteomes" id="UP001066276"/>
    </source>
</evidence>
<evidence type="ECO:0000313" key="1">
    <source>
        <dbReference type="EMBL" id="KAJ1209683.1"/>
    </source>
</evidence>
<sequence length="66" mass="7226">MLASRLGSGRDRVVQCGAAHTANKVSAPWEYKKYERQTPATLFLTLLPVGSKQRRDYASSVCAAGR</sequence>
<organism evidence="1 2">
    <name type="scientific">Pleurodeles waltl</name>
    <name type="common">Iberian ribbed newt</name>
    <dbReference type="NCBI Taxonomy" id="8319"/>
    <lineage>
        <taxon>Eukaryota</taxon>
        <taxon>Metazoa</taxon>
        <taxon>Chordata</taxon>
        <taxon>Craniata</taxon>
        <taxon>Vertebrata</taxon>
        <taxon>Euteleostomi</taxon>
        <taxon>Amphibia</taxon>
        <taxon>Batrachia</taxon>
        <taxon>Caudata</taxon>
        <taxon>Salamandroidea</taxon>
        <taxon>Salamandridae</taxon>
        <taxon>Pleurodelinae</taxon>
        <taxon>Pleurodeles</taxon>
    </lineage>
</organism>
<protein>
    <submittedName>
        <fullName evidence="1">Uncharacterized protein</fullName>
    </submittedName>
</protein>
<dbReference type="EMBL" id="JANPWB010000002">
    <property type="protein sequence ID" value="KAJ1209683.1"/>
    <property type="molecule type" value="Genomic_DNA"/>
</dbReference>
<dbReference type="Proteomes" id="UP001066276">
    <property type="component" value="Chromosome 1_2"/>
</dbReference>
<proteinExistence type="predicted"/>
<reference evidence="1" key="1">
    <citation type="journal article" date="2022" name="bioRxiv">
        <title>Sequencing and chromosome-scale assembly of the giantPleurodeles waltlgenome.</title>
        <authorList>
            <person name="Brown T."/>
            <person name="Elewa A."/>
            <person name="Iarovenko S."/>
            <person name="Subramanian E."/>
            <person name="Araus A.J."/>
            <person name="Petzold A."/>
            <person name="Susuki M."/>
            <person name="Suzuki K.-i.T."/>
            <person name="Hayashi T."/>
            <person name="Toyoda A."/>
            <person name="Oliveira C."/>
            <person name="Osipova E."/>
            <person name="Leigh N.D."/>
            <person name="Simon A."/>
            <person name="Yun M.H."/>
        </authorList>
    </citation>
    <scope>NUCLEOTIDE SEQUENCE</scope>
    <source>
        <strain evidence="1">20211129_DDA</strain>
        <tissue evidence="1">Liver</tissue>
    </source>
</reference>